<dbReference type="RefSeq" id="WP_309260737.1">
    <property type="nucleotide sequence ID" value="NZ_JARUHG010000001.1"/>
</dbReference>
<feature type="region of interest" description="Disordered" evidence="1">
    <location>
        <begin position="284"/>
        <end position="327"/>
    </location>
</feature>
<reference evidence="2 3" key="1">
    <citation type="submission" date="2023-04" db="EMBL/GenBank/DDBJ databases">
        <title>Lysobacter sp. strain UC isolated from soil sample.</title>
        <authorList>
            <person name="Choksket S."/>
            <person name="Harshvardhan F."/>
            <person name="Rana R."/>
            <person name="Patil P.B."/>
            <person name="Korpole S."/>
        </authorList>
    </citation>
    <scope>NUCLEOTIDE SEQUENCE [LARGE SCALE GENOMIC DNA]</scope>
    <source>
        <strain evidence="2 3">UC</strain>
    </source>
</reference>
<evidence type="ECO:0000313" key="3">
    <source>
        <dbReference type="Proteomes" id="UP001233535"/>
    </source>
</evidence>
<feature type="compositionally biased region" description="Acidic residues" evidence="1">
    <location>
        <begin position="312"/>
        <end position="327"/>
    </location>
</feature>
<dbReference type="InterPro" id="IPR011990">
    <property type="entry name" value="TPR-like_helical_dom_sf"/>
</dbReference>
<evidence type="ECO:0000256" key="1">
    <source>
        <dbReference type="SAM" id="MobiDB-lite"/>
    </source>
</evidence>
<protein>
    <submittedName>
        <fullName evidence="2">Tetratricopeptide repeat protein</fullName>
    </submittedName>
</protein>
<dbReference type="SUPFAM" id="SSF48452">
    <property type="entry name" value="TPR-like"/>
    <property type="match status" value="1"/>
</dbReference>
<proteinExistence type="predicted"/>
<feature type="compositionally biased region" description="Basic and acidic residues" evidence="1">
    <location>
        <begin position="287"/>
        <end position="311"/>
    </location>
</feature>
<name>A0ABU1C8N2_9GAMM</name>
<dbReference type="EMBL" id="JARUHG010000001">
    <property type="protein sequence ID" value="MDR0181548.1"/>
    <property type="molecule type" value="Genomic_DNA"/>
</dbReference>
<comment type="caution">
    <text evidence="2">The sequence shown here is derived from an EMBL/GenBank/DDBJ whole genome shotgun (WGS) entry which is preliminary data.</text>
</comment>
<accession>A0ABU1C8N2</accession>
<evidence type="ECO:0000313" key="2">
    <source>
        <dbReference type="EMBL" id="MDR0181548.1"/>
    </source>
</evidence>
<dbReference type="Gene3D" id="1.25.40.10">
    <property type="entry name" value="Tetratricopeptide repeat domain"/>
    <property type="match status" value="1"/>
</dbReference>
<keyword evidence="3" id="KW-1185">Reference proteome</keyword>
<organism evidence="2 3">
    <name type="scientific">Lysobacter arvi</name>
    <dbReference type="NCBI Taxonomy" id="3038776"/>
    <lineage>
        <taxon>Bacteria</taxon>
        <taxon>Pseudomonadati</taxon>
        <taxon>Pseudomonadota</taxon>
        <taxon>Gammaproteobacteria</taxon>
        <taxon>Lysobacterales</taxon>
        <taxon>Lysobacteraceae</taxon>
        <taxon>Lysobacter</taxon>
    </lineage>
</organism>
<gene>
    <name evidence="2" type="ORF">P8609_01005</name>
</gene>
<dbReference type="Proteomes" id="UP001233535">
    <property type="component" value="Unassembled WGS sequence"/>
</dbReference>
<sequence length="327" mass="36281">MTTSALDDEFQALEARAYDTFDTGRLTHAAALFGDALARKPDAIHLHYMKGLAHKYLGEWSQSLQHNLRAIALNGEFEQSMAWNAAIAATGLGDWDEARRQWERCGIRIPPGSGPIEGDFGLASIRLNPWHGGETVWARRIDPVRARLLNVPLPESGHRLFDIVLHDGAPTGRRRTGDGDRTAPVFNVLDTLAESDFDTYVAFVRCDSPEDLDDLTDATLPGIGYVEDWTRSVVHYCLRCSYGSPHAHHDAAPPDDWAIERNLGIGAQGKAAAVRLLTQWASRGPGRHVDGIETPRLERPARSQDRTWWRGEDEDDDEDDDSDGEPG</sequence>